<evidence type="ECO:0000313" key="1">
    <source>
        <dbReference type="EMBL" id="BAF45538.1"/>
    </source>
</evidence>
<proteinExistence type="predicted"/>
<reference evidence="1 2" key="1">
    <citation type="journal article" date="2007" name="J. Virol.">
        <title>Genomic and morphological features of a banchine polydnavirus: comparison with bracoviruses and ichnoviruses.</title>
        <authorList>
            <person name="Lapointe R."/>
            <person name="Tanaka K."/>
            <person name="Barney W.E."/>
            <person name="Whitfield J.B."/>
            <person name="Banks J.C."/>
            <person name="Beliveau C."/>
            <person name="Stoltz D."/>
            <person name="Webb B.A."/>
            <person name="Cusson M."/>
        </authorList>
    </citation>
    <scope>NUCLEOTIDE SEQUENCE [LARGE SCALE GENOMIC DNA]</scope>
</reference>
<name>A2PZW6_9VIRU</name>
<protein>
    <submittedName>
        <fullName evidence="1">GfV-C4-ORF1</fullName>
    </submittedName>
</protein>
<dbReference type="Proteomes" id="UP000203987">
    <property type="component" value="Genome"/>
</dbReference>
<dbReference type="KEGG" id="vg:5179592"/>
<dbReference type="EMBL" id="AB289982">
    <property type="protein sequence ID" value="BAF45538.1"/>
    <property type="molecule type" value="Genomic_DNA"/>
</dbReference>
<dbReference type="GeneID" id="5179592"/>
<organism evidence="1 2">
    <name type="scientific">Ichnoviriform fumiferanae</name>
    <dbReference type="NCBI Taxonomy" id="419435"/>
    <lineage>
        <taxon>Viruses</taxon>
        <taxon>Viruses incertae sedis</taxon>
        <taxon>Polydnaviriformidae</taxon>
        <taxon>Ichnoviriform</taxon>
    </lineage>
</organism>
<evidence type="ECO:0000313" key="2">
    <source>
        <dbReference type="Proteomes" id="UP000203987"/>
    </source>
</evidence>
<dbReference type="RefSeq" id="YP_001029404.1">
    <property type="nucleotide sequence ID" value="NC_008909.1"/>
</dbReference>
<sequence length="80" mass="8890">MSQNSSAAELARINNLVARILFCNANLTLLNRRVIEGFNGISIRTEIARIEGRKSILMAELRTLINNLPYVPHSAASVLR</sequence>
<accession>A2PZW6</accession>